<evidence type="ECO:0008006" key="4">
    <source>
        <dbReference type="Google" id="ProtNLM"/>
    </source>
</evidence>
<evidence type="ECO:0000256" key="1">
    <source>
        <dbReference type="SAM" id="Phobius"/>
    </source>
</evidence>
<reference evidence="2 3" key="1">
    <citation type="journal article" date="1979" name="Int. J. Syst. Evol. Microbiol.">
        <title>Bacillus globisporus subsp. marinus subsp. nov.</title>
        <authorList>
            <person name="Liu H."/>
        </authorList>
    </citation>
    <scope>NUCLEOTIDE SEQUENCE [LARGE SCALE GENOMIC DNA]</scope>
    <source>
        <strain evidence="2 3">DSM 1297</strain>
    </source>
</reference>
<gene>
    <name evidence="2" type="ORF">AB1471_14500</name>
</gene>
<accession>A0ABV3Q6M1</accession>
<protein>
    <recommendedName>
        <fullName evidence="4">Alkaliphily related protein</fullName>
    </recommendedName>
</protein>
<proteinExistence type="predicted"/>
<keyword evidence="1" id="KW-0812">Transmembrane</keyword>
<organism evidence="2 3">
    <name type="scientific">Jeotgalibacillus marinus</name>
    <dbReference type="NCBI Taxonomy" id="86667"/>
    <lineage>
        <taxon>Bacteria</taxon>
        <taxon>Bacillati</taxon>
        <taxon>Bacillota</taxon>
        <taxon>Bacilli</taxon>
        <taxon>Bacillales</taxon>
        <taxon>Caryophanaceae</taxon>
        <taxon>Jeotgalibacillus</taxon>
    </lineage>
</organism>
<sequence>MTLGVILTITALLILLWQLKKPNENRNVVILFFAFVMALFGLWAIFDWVMFNTWLV</sequence>
<dbReference type="RefSeq" id="WP_367780489.1">
    <property type="nucleotide sequence ID" value="NZ_JBFMIA010000020.1"/>
</dbReference>
<keyword evidence="1" id="KW-0472">Membrane</keyword>
<name>A0ABV3Q6M1_9BACL</name>
<dbReference type="Proteomes" id="UP001556040">
    <property type="component" value="Unassembled WGS sequence"/>
</dbReference>
<comment type="caution">
    <text evidence="2">The sequence shown here is derived from an EMBL/GenBank/DDBJ whole genome shotgun (WGS) entry which is preliminary data.</text>
</comment>
<evidence type="ECO:0000313" key="3">
    <source>
        <dbReference type="Proteomes" id="UP001556040"/>
    </source>
</evidence>
<dbReference type="EMBL" id="JBFMIA010000020">
    <property type="protein sequence ID" value="MEW9503000.1"/>
    <property type="molecule type" value="Genomic_DNA"/>
</dbReference>
<evidence type="ECO:0000313" key="2">
    <source>
        <dbReference type="EMBL" id="MEW9503000.1"/>
    </source>
</evidence>
<keyword evidence="3" id="KW-1185">Reference proteome</keyword>
<keyword evidence="1" id="KW-1133">Transmembrane helix</keyword>
<feature type="transmembrane region" description="Helical" evidence="1">
    <location>
        <begin position="28"/>
        <end position="51"/>
    </location>
</feature>